<name>A0A9X2X7E5_9HYPH</name>
<dbReference type="Gene3D" id="3.40.50.20">
    <property type="match status" value="1"/>
</dbReference>
<dbReference type="InterPro" id="IPR010415">
    <property type="entry name" value="LpxI_C"/>
</dbReference>
<accession>A0A9X2X7E5</accession>
<dbReference type="InterPro" id="IPR041255">
    <property type="entry name" value="LpxI_N"/>
</dbReference>
<feature type="domain" description="LpxI N-terminal" evidence="2">
    <location>
        <begin position="21"/>
        <end position="153"/>
    </location>
</feature>
<dbReference type="Pfam" id="PF17930">
    <property type="entry name" value="LpxI_N"/>
    <property type="match status" value="1"/>
</dbReference>
<evidence type="ECO:0000259" key="1">
    <source>
        <dbReference type="Pfam" id="PF06230"/>
    </source>
</evidence>
<comment type="caution">
    <text evidence="3">The sequence shown here is derived from an EMBL/GenBank/DDBJ whole genome shotgun (WGS) entry which is preliminary data.</text>
</comment>
<dbReference type="Gene3D" id="3.40.140.80">
    <property type="match status" value="1"/>
</dbReference>
<keyword evidence="3" id="KW-0378">Hydrolase</keyword>
<dbReference type="InterPro" id="IPR053174">
    <property type="entry name" value="LpxI"/>
</dbReference>
<dbReference type="PANTHER" id="PTHR39962">
    <property type="entry name" value="BLL4848 PROTEIN"/>
    <property type="match status" value="1"/>
</dbReference>
<dbReference type="GO" id="GO:0016787">
    <property type="term" value="F:hydrolase activity"/>
    <property type="evidence" value="ECO:0007669"/>
    <property type="project" value="UniProtKB-KW"/>
</dbReference>
<feature type="domain" description="LpxI C-terminal" evidence="1">
    <location>
        <begin position="156"/>
        <end position="292"/>
    </location>
</feature>
<organism evidence="3 4">
    <name type="scientific">Chelativorans petroleitrophicus</name>
    <dbReference type="NCBI Taxonomy" id="2975484"/>
    <lineage>
        <taxon>Bacteria</taxon>
        <taxon>Pseudomonadati</taxon>
        <taxon>Pseudomonadota</taxon>
        <taxon>Alphaproteobacteria</taxon>
        <taxon>Hyphomicrobiales</taxon>
        <taxon>Phyllobacteriaceae</taxon>
        <taxon>Chelativorans</taxon>
    </lineage>
</organism>
<gene>
    <name evidence="3" type="primary">lpxI</name>
    <name evidence="3" type="ORF">NYR54_04055</name>
</gene>
<reference evidence="3" key="1">
    <citation type="submission" date="2022-08" db="EMBL/GenBank/DDBJ databases">
        <title>Chelativorans sichuanense sp. nov., a paraffin oil-degrading bacterium isolated from a mixture of oil-based drill cuttings and paddy soil.</title>
        <authorList>
            <person name="Yu J."/>
            <person name="Liu H."/>
            <person name="Chen Q."/>
        </authorList>
    </citation>
    <scope>NUCLEOTIDE SEQUENCE</scope>
    <source>
        <strain evidence="3">SCAU 2101</strain>
    </source>
</reference>
<proteinExistence type="predicted"/>
<evidence type="ECO:0000313" key="3">
    <source>
        <dbReference type="EMBL" id="MCT8989474.1"/>
    </source>
</evidence>
<dbReference type="PANTHER" id="PTHR39962:SF1">
    <property type="entry name" value="LPXI FAMILY PROTEIN"/>
    <property type="match status" value="1"/>
</dbReference>
<evidence type="ECO:0000259" key="2">
    <source>
        <dbReference type="Pfam" id="PF17930"/>
    </source>
</evidence>
<protein>
    <submittedName>
        <fullName evidence="3">UDP-2,3-diacylglucosamine diphosphatase LpxI</fullName>
        <ecNumber evidence="3">3.6.1.54</ecNumber>
    </submittedName>
</protein>
<keyword evidence="4" id="KW-1185">Reference proteome</keyword>
<dbReference type="Pfam" id="PF06230">
    <property type="entry name" value="LpxI_C"/>
    <property type="match status" value="1"/>
</dbReference>
<evidence type="ECO:0000313" key="4">
    <source>
        <dbReference type="Proteomes" id="UP001149009"/>
    </source>
</evidence>
<dbReference type="RefSeq" id="WP_261514240.1">
    <property type="nucleotide sequence ID" value="NZ_JAODNV010000005.1"/>
</dbReference>
<dbReference type="EC" id="3.6.1.54" evidence="3"/>
<sequence>MRMMALQPERTSFGTRDTGGRVAVIAGSGLLPQNVADGLADQGQRPLVVAIEGEAEIGDAPQRYDLLPVAPEDLGKILPVLKRKGVTHLVMAGGVTRRPPLRNLRLGLGLLLQLPRLAAAYARGDDGLLRALVRIVESHGIKVVGAHEVVPELLAPEGVLTRARPTRADEKDIAAGLVAARALGRLDIGQGAVAIGARTVALEDIDGTDGLLQRAKALRGHGRLAGKTRGVLVKCSKPGQELRTDLPAIGPRTVRDAHSAGLAGIAVEAERSFILDCSETVRLANELGLFIVGFERGREG</sequence>
<dbReference type="InterPro" id="IPR043167">
    <property type="entry name" value="LpxI_C_sf"/>
</dbReference>
<dbReference type="AlphaFoldDB" id="A0A9X2X7E5"/>
<dbReference type="Proteomes" id="UP001149009">
    <property type="component" value="Unassembled WGS sequence"/>
</dbReference>
<dbReference type="EMBL" id="JAODNV010000005">
    <property type="protein sequence ID" value="MCT8989474.1"/>
    <property type="molecule type" value="Genomic_DNA"/>
</dbReference>